<proteinExistence type="predicted"/>
<keyword evidence="2" id="KW-1185">Reference proteome</keyword>
<name>A0AA41WYF2_9RALS</name>
<reference evidence="2" key="1">
    <citation type="journal article" date="2023" name="Front. Microbiol.">
        <title>Ralstonia chuxiongensis sp. nov., Ralstonia mojiangensis sp. nov., and Ralstonia soli sp. nov., isolated from tobacco fields, are three novel species in the family Burkholderiaceae.</title>
        <authorList>
            <person name="Lu C.H."/>
            <person name="Zhang Y.Y."/>
            <person name="Jiang N."/>
            <person name="Chen W."/>
            <person name="Shao X."/>
            <person name="Zhao Z.M."/>
            <person name="Lu W.L."/>
            <person name="Hu X."/>
            <person name="Xi Y.X."/>
            <person name="Zou S.Y."/>
            <person name="Wei Q.J."/>
            <person name="Lin Z.L."/>
            <person name="Gong L."/>
            <person name="Gai X.T."/>
            <person name="Zhang L.Q."/>
            <person name="Li J.Y."/>
            <person name="Jin Y."/>
            <person name="Xia Z.Y."/>
        </authorList>
    </citation>
    <scope>NUCLEOTIDE SEQUENCE [LARGE SCALE GENOMIC DNA]</scope>
    <source>
        <strain evidence="2">21YRMH01-3</strain>
    </source>
</reference>
<dbReference type="Proteomes" id="UP001162793">
    <property type="component" value="Unassembled WGS sequence"/>
</dbReference>
<accession>A0AA41WYF2</accession>
<evidence type="ECO:0000313" key="1">
    <source>
        <dbReference type="EMBL" id="MCP1175103.1"/>
    </source>
</evidence>
<evidence type="ECO:0000313" key="2">
    <source>
        <dbReference type="Proteomes" id="UP001162793"/>
    </source>
</evidence>
<dbReference type="EMBL" id="JAMYWC010000007">
    <property type="protein sequence ID" value="MCP1175103.1"/>
    <property type="molecule type" value="Genomic_DNA"/>
</dbReference>
<protein>
    <submittedName>
        <fullName evidence="1">Uncharacterized protein</fullName>
    </submittedName>
</protein>
<gene>
    <name evidence="1" type="ORF">NKG59_22280</name>
</gene>
<dbReference type="RefSeq" id="WP_156158365.1">
    <property type="nucleotide sequence ID" value="NZ_JAMYWC010000007.1"/>
</dbReference>
<dbReference type="AlphaFoldDB" id="A0AA41WYF2"/>
<sequence length="62" mass="6940">MRFSLRENFLKIEAAIFTTSDKAKLNTGRDWKIPHGNFLGIRQGIALQQLNEDRLPGGNPSG</sequence>
<organism evidence="1 2">
    <name type="scientific">Ralstonia chuxiongensis</name>
    <dbReference type="NCBI Taxonomy" id="2957504"/>
    <lineage>
        <taxon>Bacteria</taxon>
        <taxon>Pseudomonadati</taxon>
        <taxon>Pseudomonadota</taxon>
        <taxon>Betaproteobacteria</taxon>
        <taxon>Burkholderiales</taxon>
        <taxon>Burkholderiaceae</taxon>
        <taxon>Ralstonia</taxon>
    </lineage>
</organism>
<comment type="caution">
    <text evidence="1">The sequence shown here is derived from an EMBL/GenBank/DDBJ whole genome shotgun (WGS) entry which is preliminary data.</text>
</comment>